<gene>
    <name evidence="1" type="ORF">A4A49_37898</name>
</gene>
<reference evidence="1" key="1">
    <citation type="submission" date="2016-11" db="EMBL/GenBank/DDBJ databases">
        <title>The genome of Nicotiana attenuata.</title>
        <authorList>
            <person name="Xu S."/>
            <person name="Brockmoeller T."/>
            <person name="Gaquerel E."/>
            <person name="Navarro A."/>
            <person name="Kuhl H."/>
            <person name="Gase K."/>
            <person name="Ling Z."/>
            <person name="Zhou W."/>
            <person name="Kreitzer C."/>
            <person name="Stanke M."/>
            <person name="Tang H."/>
            <person name="Lyons E."/>
            <person name="Pandey P."/>
            <person name="Pandey S.P."/>
            <person name="Timmermann B."/>
            <person name="Baldwin I.T."/>
        </authorList>
    </citation>
    <scope>NUCLEOTIDE SEQUENCE [LARGE SCALE GENOMIC DNA]</scope>
    <source>
        <strain evidence="1">UT</strain>
    </source>
</reference>
<accession>A0A1J6IQB3</accession>
<organism evidence="1 2">
    <name type="scientific">Nicotiana attenuata</name>
    <name type="common">Coyote tobacco</name>
    <dbReference type="NCBI Taxonomy" id="49451"/>
    <lineage>
        <taxon>Eukaryota</taxon>
        <taxon>Viridiplantae</taxon>
        <taxon>Streptophyta</taxon>
        <taxon>Embryophyta</taxon>
        <taxon>Tracheophyta</taxon>
        <taxon>Spermatophyta</taxon>
        <taxon>Magnoliopsida</taxon>
        <taxon>eudicotyledons</taxon>
        <taxon>Gunneridae</taxon>
        <taxon>Pentapetalae</taxon>
        <taxon>asterids</taxon>
        <taxon>lamiids</taxon>
        <taxon>Solanales</taxon>
        <taxon>Solanaceae</taxon>
        <taxon>Nicotianoideae</taxon>
        <taxon>Nicotianeae</taxon>
        <taxon>Nicotiana</taxon>
    </lineage>
</organism>
<name>A0A1J6IQB3_NICAT</name>
<sequence>MEVRSIARNFLVDVSKAGLIDENASTCKKIQPKARVTVVIDVTWKTLITDKIDMEDLDRCCTSQIWPIIGFSTNSCYEREGKNCSCSHF</sequence>
<keyword evidence="2" id="KW-1185">Reference proteome</keyword>
<dbReference type="Proteomes" id="UP000187609">
    <property type="component" value="Unassembled WGS sequence"/>
</dbReference>
<evidence type="ECO:0000313" key="2">
    <source>
        <dbReference type="Proteomes" id="UP000187609"/>
    </source>
</evidence>
<protein>
    <submittedName>
        <fullName evidence="1">Uncharacterized protein</fullName>
    </submittedName>
</protein>
<evidence type="ECO:0000313" key="1">
    <source>
        <dbReference type="EMBL" id="OIT02760.1"/>
    </source>
</evidence>
<dbReference type="Gramene" id="OIT02760">
    <property type="protein sequence ID" value="OIT02760"/>
    <property type="gene ID" value="A4A49_37898"/>
</dbReference>
<dbReference type="EMBL" id="MJEQ01037188">
    <property type="protein sequence ID" value="OIT02760.1"/>
    <property type="molecule type" value="Genomic_DNA"/>
</dbReference>
<dbReference type="AlphaFoldDB" id="A0A1J6IQB3"/>
<comment type="caution">
    <text evidence="1">The sequence shown here is derived from an EMBL/GenBank/DDBJ whole genome shotgun (WGS) entry which is preliminary data.</text>
</comment>
<proteinExistence type="predicted"/>